<reference evidence="1 2" key="1">
    <citation type="submission" date="2014-06" db="EMBL/GenBank/DDBJ databases">
        <title>Draft genome sequence of Bacillus gaemokensis JCM 15801 (MCCC 1A00707).</title>
        <authorList>
            <person name="Lai Q."/>
            <person name="Liu Y."/>
            <person name="Shao Z."/>
        </authorList>
    </citation>
    <scope>NUCLEOTIDE SEQUENCE [LARGE SCALE GENOMIC DNA]</scope>
    <source>
        <strain evidence="1 2">JCM 15801</strain>
    </source>
</reference>
<name>A0A073KNR2_9BACI</name>
<dbReference type="EMBL" id="JOTM01000010">
    <property type="protein sequence ID" value="KEK23993.1"/>
    <property type="molecule type" value="Genomic_DNA"/>
</dbReference>
<sequence>MYWQSQSIPNYTNYSHPYEYPHQFAHETDFRQTLTGRWLCDDGGLYHIHQPSGTSEIYWLGLSDGGLGTNFTNVFVGDIRPGGIIDGRWGDIPIGNIMQHGRLRLQVEGGGTRLRALQKTGGFGGSIWTKQ</sequence>
<dbReference type="AlphaFoldDB" id="A0A073KNR2"/>
<dbReference type="OrthoDB" id="8245343at2"/>
<dbReference type="eggNOG" id="ENOG5033EIT">
    <property type="taxonomic scope" value="Bacteria"/>
</dbReference>
<evidence type="ECO:0000313" key="1">
    <source>
        <dbReference type="EMBL" id="KEK23993.1"/>
    </source>
</evidence>
<proteinExistence type="predicted"/>
<gene>
    <name evidence="1" type="ORF">BAGA_04580</name>
</gene>
<accession>A0A073KNR2</accession>
<dbReference type="RefSeq" id="WP_033674853.1">
    <property type="nucleotide sequence ID" value="NZ_JOTM01000010.1"/>
</dbReference>
<protein>
    <submittedName>
        <fullName evidence="1">Uncharacterized protein</fullName>
    </submittedName>
</protein>
<comment type="caution">
    <text evidence="1">The sequence shown here is derived from an EMBL/GenBank/DDBJ whole genome shotgun (WGS) entry which is preliminary data.</text>
</comment>
<organism evidence="1 2">
    <name type="scientific">Bacillus gaemokensis</name>
    <dbReference type="NCBI Taxonomy" id="574375"/>
    <lineage>
        <taxon>Bacteria</taxon>
        <taxon>Bacillati</taxon>
        <taxon>Bacillota</taxon>
        <taxon>Bacilli</taxon>
        <taxon>Bacillales</taxon>
        <taxon>Bacillaceae</taxon>
        <taxon>Bacillus</taxon>
        <taxon>Bacillus cereus group</taxon>
    </lineage>
</organism>
<dbReference type="Proteomes" id="UP000027778">
    <property type="component" value="Unassembled WGS sequence"/>
</dbReference>
<keyword evidence="2" id="KW-1185">Reference proteome</keyword>
<evidence type="ECO:0000313" key="2">
    <source>
        <dbReference type="Proteomes" id="UP000027778"/>
    </source>
</evidence>